<reference evidence="2" key="1">
    <citation type="journal article" date="2015" name="Nature">
        <title>Complex archaea that bridge the gap between prokaryotes and eukaryotes.</title>
        <authorList>
            <person name="Spang A."/>
            <person name="Saw J.H."/>
            <person name="Jorgensen S.L."/>
            <person name="Zaremba-Niedzwiedzka K."/>
            <person name="Martijn J."/>
            <person name="Lind A.E."/>
            <person name="van Eijk R."/>
            <person name="Schleper C."/>
            <person name="Guy L."/>
            <person name="Ettema T.J."/>
        </authorList>
    </citation>
    <scope>NUCLEOTIDE SEQUENCE</scope>
</reference>
<feature type="transmembrane region" description="Helical" evidence="1">
    <location>
        <begin position="147"/>
        <end position="175"/>
    </location>
</feature>
<organism evidence="2">
    <name type="scientific">marine sediment metagenome</name>
    <dbReference type="NCBI Taxonomy" id="412755"/>
    <lineage>
        <taxon>unclassified sequences</taxon>
        <taxon>metagenomes</taxon>
        <taxon>ecological metagenomes</taxon>
    </lineage>
</organism>
<proteinExistence type="predicted"/>
<gene>
    <name evidence="2" type="ORF">LCGC14_1592060</name>
</gene>
<keyword evidence="1" id="KW-1133">Transmembrane helix</keyword>
<evidence type="ECO:0008006" key="3">
    <source>
        <dbReference type="Google" id="ProtNLM"/>
    </source>
</evidence>
<evidence type="ECO:0000313" key="2">
    <source>
        <dbReference type="EMBL" id="KKM25725.1"/>
    </source>
</evidence>
<name>A0A0F9LE60_9ZZZZ</name>
<keyword evidence="1" id="KW-0812">Transmembrane</keyword>
<sequence length="366" mass="38435">MTVPDVALPLGTVTLVVGIGGSIGVVAAALALGIRHGIDWDHIAAITDITSTTATAQGSDERWLTREPGMMLTDESHHSLAAAPLGANAVAEAESVIHAAEPVAVGVGGSRSHLSSPTAAVQTVRSHPKGNHHAGGSWGFLLEQRRALFLGTLYALGHGTVVTILGVLAILASGFLPGWIDPIMERVVGVTLIFLAAYLFYSLYRFFRGGGEFRIRSRWMLIFAGVRNGFNWLRARLWGGHKHAHVHASEQYGVRTAYGVGMIHGIGAETGTQVLVIATAVGAGTKAMGIVALGAFVVGLLISNSFITFATTAGFVSSRRRQGVYVLAGLLAAVFSLLVGLVFLSHAGGFLPDLDPYFRWIGGPDA</sequence>
<dbReference type="AlphaFoldDB" id="A0A0F9LE60"/>
<comment type="caution">
    <text evidence="2">The sequence shown here is derived from an EMBL/GenBank/DDBJ whole genome shotgun (WGS) entry which is preliminary data.</text>
</comment>
<protein>
    <recommendedName>
        <fullName evidence="3">Nickel/cobalt efflux system</fullName>
    </recommendedName>
</protein>
<evidence type="ECO:0000256" key="1">
    <source>
        <dbReference type="SAM" id="Phobius"/>
    </source>
</evidence>
<accession>A0A0F9LE60</accession>
<dbReference type="EMBL" id="LAZR01012656">
    <property type="protein sequence ID" value="KKM25725.1"/>
    <property type="molecule type" value="Genomic_DNA"/>
</dbReference>
<keyword evidence="1" id="KW-0472">Membrane</keyword>
<feature type="transmembrane region" description="Helical" evidence="1">
    <location>
        <begin position="323"/>
        <end position="344"/>
    </location>
</feature>
<feature type="transmembrane region" description="Helical" evidence="1">
    <location>
        <begin position="187"/>
        <end position="207"/>
    </location>
</feature>
<feature type="transmembrane region" description="Helical" evidence="1">
    <location>
        <begin position="290"/>
        <end position="316"/>
    </location>
</feature>
<feature type="transmembrane region" description="Helical" evidence="1">
    <location>
        <begin position="6"/>
        <end position="32"/>
    </location>
</feature>